<dbReference type="EMBL" id="JARJLG010000210">
    <property type="protein sequence ID" value="KAJ7727657.1"/>
    <property type="molecule type" value="Genomic_DNA"/>
</dbReference>
<organism evidence="2 3">
    <name type="scientific">Mycena maculata</name>
    <dbReference type="NCBI Taxonomy" id="230809"/>
    <lineage>
        <taxon>Eukaryota</taxon>
        <taxon>Fungi</taxon>
        <taxon>Dikarya</taxon>
        <taxon>Basidiomycota</taxon>
        <taxon>Agaricomycotina</taxon>
        <taxon>Agaricomycetes</taxon>
        <taxon>Agaricomycetidae</taxon>
        <taxon>Agaricales</taxon>
        <taxon>Marasmiineae</taxon>
        <taxon>Mycenaceae</taxon>
        <taxon>Mycena</taxon>
    </lineage>
</organism>
<name>A0AAD7MQM5_9AGAR</name>
<feature type="region of interest" description="Disordered" evidence="1">
    <location>
        <begin position="90"/>
        <end position="140"/>
    </location>
</feature>
<accession>A0AAD7MQM5</accession>
<proteinExistence type="predicted"/>
<dbReference type="Proteomes" id="UP001215280">
    <property type="component" value="Unassembled WGS sequence"/>
</dbReference>
<keyword evidence="3" id="KW-1185">Reference proteome</keyword>
<sequence length="319" mass="34795">MLSAGPADSKSAHRADFEKMSKCLEATLAKAGYNEKQLTFFGTPLVPKQHQSATHEPGATMKAWCPQRGCHQPAVYKLVTLSDSAERLASSSTTRSAADRAHGRALPGVAHEGEGEGEGEGSIGAKHKQPHKQDWARTHGSTARCTEAVAAPRSREQRANSCYFASSSYAGLQCTTLAHLTDFALGQCAEFAALERHAPARHVNEHGLELRAALPRDDLDGDDSATHHARRRCVGARTNQAGLDEDPVKTRKRQEKNTHWGGPLGSDGDLAWPRCARAVRFGDKGTRGRSWKTLHVQDLRALGNELPLWRSQRGDMKKE</sequence>
<evidence type="ECO:0000256" key="1">
    <source>
        <dbReference type="SAM" id="MobiDB-lite"/>
    </source>
</evidence>
<evidence type="ECO:0000313" key="2">
    <source>
        <dbReference type="EMBL" id="KAJ7727657.1"/>
    </source>
</evidence>
<feature type="region of interest" description="Disordered" evidence="1">
    <location>
        <begin position="219"/>
        <end position="265"/>
    </location>
</feature>
<gene>
    <name evidence="2" type="ORF">DFH07DRAFT_782400</name>
</gene>
<dbReference type="AlphaFoldDB" id="A0AAD7MQM5"/>
<evidence type="ECO:0000313" key="3">
    <source>
        <dbReference type="Proteomes" id="UP001215280"/>
    </source>
</evidence>
<reference evidence="2" key="1">
    <citation type="submission" date="2023-03" db="EMBL/GenBank/DDBJ databases">
        <title>Massive genome expansion in bonnet fungi (Mycena s.s.) driven by repeated elements and novel gene families across ecological guilds.</title>
        <authorList>
            <consortium name="Lawrence Berkeley National Laboratory"/>
            <person name="Harder C.B."/>
            <person name="Miyauchi S."/>
            <person name="Viragh M."/>
            <person name="Kuo A."/>
            <person name="Thoen E."/>
            <person name="Andreopoulos B."/>
            <person name="Lu D."/>
            <person name="Skrede I."/>
            <person name="Drula E."/>
            <person name="Henrissat B."/>
            <person name="Morin E."/>
            <person name="Kohler A."/>
            <person name="Barry K."/>
            <person name="LaButti K."/>
            <person name="Morin E."/>
            <person name="Salamov A."/>
            <person name="Lipzen A."/>
            <person name="Mereny Z."/>
            <person name="Hegedus B."/>
            <person name="Baldrian P."/>
            <person name="Stursova M."/>
            <person name="Weitz H."/>
            <person name="Taylor A."/>
            <person name="Grigoriev I.V."/>
            <person name="Nagy L.G."/>
            <person name="Martin F."/>
            <person name="Kauserud H."/>
        </authorList>
    </citation>
    <scope>NUCLEOTIDE SEQUENCE</scope>
    <source>
        <strain evidence="2">CBHHK188m</strain>
    </source>
</reference>
<protein>
    <submittedName>
        <fullName evidence="2">Uncharacterized protein</fullName>
    </submittedName>
</protein>
<comment type="caution">
    <text evidence="2">The sequence shown here is derived from an EMBL/GenBank/DDBJ whole genome shotgun (WGS) entry which is preliminary data.</text>
</comment>